<dbReference type="RefSeq" id="WP_208009449.1">
    <property type="nucleotide sequence ID" value="NZ_CP071796.1"/>
</dbReference>
<proteinExistence type="predicted"/>
<dbReference type="EMBL" id="CP071796">
    <property type="protein sequence ID" value="QTD45701.1"/>
    <property type="molecule type" value="Genomic_DNA"/>
</dbReference>
<dbReference type="Proteomes" id="UP000663903">
    <property type="component" value="Chromosome"/>
</dbReference>
<organism evidence="1 2">
    <name type="scientific">Ottowia testudinis</name>
    <dbReference type="NCBI Taxonomy" id="2816950"/>
    <lineage>
        <taxon>Bacteria</taxon>
        <taxon>Pseudomonadati</taxon>
        <taxon>Pseudomonadota</taxon>
        <taxon>Betaproteobacteria</taxon>
        <taxon>Burkholderiales</taxon>
        <taxon>Comamonadaceae</taxon>
        <taxon>Ottowia</taxon>
    </lineage>
</organism>
<protein>
    <submittedName>
        <fullName evidence="1">DUF2974 domain-containing protein</fullName>
    </submittedName>
</protein>
<dbReference type="SUPFAM" id="SSF53474">
    <property type="entry name" value="alpha/beta-Hydrolases"/>
    <property type="match status" value="1"/>
</dbReference>
<dbReference type="InterPro" id="IPR029058">
    <property type="entry name" value="AB_hydrolase_fold"/>
</dbReference>
<dbReference type="AlphaFoldDB" id="A0A975CIH0"/>
<dbReference type="KEGG" id="otd:J1M35_01895"/>
<accession>A0A975CIH0</accession>
<evidence type="ECO:0000313" key="2">
    <source>
        <dbReference type="Proteomes" id="UP000663903"/>
    </source>
</evidence>
<keyword evidence="2" id="KW-1185">Reference proteome</keyword>
<name>A0A975CIH0_9BURK</name>
<dbReference type="Pfam" id="PF26363">
    <property type="entry name" value="Phospholipase-like"/>
    <property type="match status" value="1"/>
</dbReference>
<sequence length="561" mass="57019">MAGAAVVGGYGFGFQARFQPARAASASPPWADTPRGYPVGDGSFAASVRGTQPQPERDLHFAMMANDAYALNSAGATGTQSERELAQAGWTRLAPLGDHLVDAQGHRIPIDPELLHDPKTGFDAAIYQNGQGQYVLAFRGTDSWSLGPGGDATTNGGQGLGLSTDQYRQAVEFATRADGVFGTGNIAITGHSLGGGLASAAMLATGAPGATFNAAGLSDNTLRALGFASPNAVRADLASNGQIRRYNVAGELLTGIQQGTPLPDAVGHELRVAPPARGGRHPITLHGGGGNGASYVEALREHKARRPGEPPALLRTAEHVGESQLKLMAAAGTHAWGAGAGVASAAAQTAREIGGAAREDLASGRLALGAGRVARSLASGVANAGATLVQRAGDLAGDVVMEHSTLAGNVLRGAGRAAGLAQPLGAVAEAIENAGYRANQTLDAQGAAAGHVLNQAGHAAQQTLGALGAGAQWAAERAADGMTWAGQQIVTGAQWAAEKTVAVLRWSGQQAVAGAQWVGEKTVARAQWAVDQAAAGGRWVGERATDAGRWMGRHLNPAHWF</sequence>
<evidence type="ECO:0000313" key="1">
    <source>
        <dbReference type="EMBL" id="QTD45701.1"/>
    </source>
</evidence>
<dbReference type="Gene3D" id="3.40.50.1820">
    <property type="entry name" value="alpha/beta hydrolase"/>
    <property type="match status" value="1"/>
</dbReference>
<gene>
    <name evidence="1" type="ORF">J1M35_01895</name>
</gene>
<reference evidence="1" key="1">
    <citation type="submission" date="2021-03" db="EMBL/GenBank/DDBJ databases">
        <title>Ottowia sp. 27C isolated from the cloaca of a Giant Asian pond turtle (Heosemys grandis).</title>
        <authorList>
            <person name="Spergser J."/>
            <person name="Busse H.-J."/>
        </authorList>
    </citation>
    <scope>NUCLEOTIDE SEQUENCE</scope>
    <source>
        <strain evidence="1">27C</strain>
    </source>
</reference>